<dbReference type="Pfam" id="PF00460">
    <property type="entry name" value="Flg_bb_rod"/>
    <property type="match status" value="1"/>
</dbReference>
<accession>A0A1V4AT48</accession>
<dbReference type="AlphaFoldDB" id="A0A1V4AT48"/>
<gene>
    <name evidence="2" type="ORF">AYP45_09710</name>
</gene>
<reference evidence="2 3" key="1">
    <citation type="journal article" date="2017" name="Water Res.">
        <title>Discovery and metagenomic analysis of an anammox bacterial enrichment related to Candidatus "Brocadia caroliniensis" in a full-scale glycerol-fed nitritation-denitritation separate centrate treatment process.</title>
        <authorList>
            <person name="Park H."/>
            <person name="Brotto A.C."/>
            <person name="van Loosdrecht M.C."/>
            <person name="Chandran K."/>
        </authorList>
    </citation>
    <scope>NUCLEOTIDE SEQUENCE [LARGE SCALE GENOMIC DNA]</scope>
    <source>
        <strain evidence="2">26THWARD</strain>
    </source>
</reference>
<evidence type="ECO:0000313" key="3">
    <source>
        <dbReference type="Proteomes" id="UP000189681"/>
    </source>
</evidence>
<organism evidence="2 3">
    <name type="scientific">Candidatus Brocadia carolinensis</name>
    <dbReference type="NCBI Taxonomy" id="1004156"/>
    <lineage>
        <taxon>Bacteria</taxon>
        <taxon>Pseudomonadati</taxon>
        <taxon>Planctomycetota</taxon>
        <taxon>Candidatus Brocadiia</taxon>
        <taxon>Candidatus Brocadiales</taxon>
        <taxon>Candidatus Brocadiaceae</taxon>
        <taxon>Candidatus Brocadia</taxon>
    </lineage>
</organism>
<name>A0A1V4AT48_9BACT</name>
<evidence type="ECO:0000259" key="1">
    <source>
        <dbReference type="Pfam" id="PF00460"/>
    </source>
</evidence>
<comment type="caution">
    <text evidence="2">The sequence shown here is derived from an EMBL/GenBank/DDBJ whole genome shotgun (WGS) entry which is preliminary data.</text>
</comment>
<dbReference type="InterPro" id="IPR001444">
    <property type="entry name" value="Flag_bb_rod_N"/>
</dbReference>
<dbReference type="STRING" id="1004156.AYP45_09710"/>
<protein>
    <recommendedName>
        <fullName evidence="1">Flagellar basal body rod protein N-terminal domain-containing protein</fullName>
    </recommendedName>
</protein>
<dbReference type="Proteomes" id="UP000189681">
    <property type="component" value="Unassembled WGS sequence"/>
</dbReference>
<evidence type="ECO:0000313" key="2">
    <source>
        <dbReference type="EMBL" id="OOP56324.1"/>
    </source>
</evidence>
<sequence length="114" mass="12204">MSLSFISSVSGIQASLQMLSVSAHNVANMNTDGFKKEHISLNEGSNGKVDVHITEDAEPGPMYQHANGVIIEASNVDINEEILRQISAKHLFSADAIALKTSVETQKGLLDILA</sequence>
<dbReference type="EMBL" id="AYTS01000085">
    <property type="protein sequence ID" value="OOP56324.1"/>
    <property type="molecule type" value="Genomic_DNA"/>
</dbReference>
<feature type="domain" description="Flagellar basal body rod protein N-terminal" evidence="1">
    <location>
        <begin position="8"/>
        <end position="35"/>
    </location>
</feature>
<proteinExistence type="predicted"/>